<dbReference type="EC" id="4.1.3.38" evidence="1"/>
<dbReference type="Gene3D" id="3.30.470.10">
    <property type="match status" value="1"/>
</dbReference>
<name>A0A7X2MSZ3_ENTAG</name>
<organism evidence="1 2">
    <name type="scientific">Enterobacter agglomerans</name>
    <name type="common">Erwinia herbicola</name>
    <name type="synonym">Pantoea agglomerans</name>
    <dbReference type="NCBI Taxonomy" id="549"/>
    <lineage>
        <taxon>Bacteria</taxon>
        <taxon>Pseudomonadati</taxon>
        <taxon>Pseudomonadota</taxon>
        <taxon>Gammaproteobacteria</taxon>
        <taxon>Enterobacterales</taxon>
        <taxon>Erwiniaceae</taxon>
        <taxon>Pantoea</taxon>
        <taxon>Pantoea agglomerans group</taxon>
    </lineage>
</organism>
<evidence type="ECO:0000313" key="1">
    <source>
        <dbReference type="EMBL" id="MSE18779.1"/>
    </source>
</evidence>
<dbReference type="InterPro" id="IPR036038">
    <property type="entry name" value="Aminotransferase-like"/>
</dbReference>
<dbReference type="InterPro" id="IPR001544">
    <property type="entry name" value="Aminotrans_IV"/>
</dbReference>
<dbReference type="AlphaFoldDB" id="A0A7X2MSZ3"/>
<comment type="caution">
    <text evidence="1">The sequence shown here is derived from an EMBL/GenBank/DDBJ whole genome shotgun (WGS) entry which is preliminary data.</text>
</comment>
<dbReference type="InterPro" id="IPR043131">
    <property type="entry name" value="BCAT-like_N"/>
</dbReference>
<dbReference type="SUPFAM" id="SSF56752">
    <property type="entry name" value="D-aminoacid aminotransferase-like PLP-dependent enzymes"/>
    <property type="match status" value="1"/>
</dbReference>
<evidence type="ECO:0000313" key="2">
    <source>
        <dbReference type="Proteomes" id="UP000461948"/>
    </source>
</evidence>
<reference evidence="1 2" key="1">
    <citation type="submission" date="2019-11" db="EMBL/GenBank/DDBJ databases">
        <title>Draft Genome Sequence of Plant Growth-Promoting Rhizosphere-Associated Bacteria.</title>
        <authorList>
            <person name="Vasilyev I.Y."/>
            <person name="Radchenko V."/>
            <person name="Ilnitskaya E.V."/>
        </authorList>
    </citation>
    <scope>NUCLEOTIDE SEQUENCE [LARGE SCALE GENOMIC DNA]</scope>
    <source>
        <strain evidence="1 2">VRA_MhP_f</strain>
    </source>
</reference>
<dbReference type="Proteomes" id="UP000461948">
    <property type="component" value="Unassembled WGS sequence"/>
</dbReference>
<dbReference type="EMBL" id="WKLC01002085">
    <property type="protein sequence ID" value="MSE18779.1"/>
    <property type="molecule type" value="Genomic_DNA"/>
</dbReference>
<dbReference type="GO" id="GO:0008696">
    <property type="term" value="F:4-amino-4-deoxychorismate lyase activity"/>
    <property type="evidence" value="ECO:0007669"/>
    <property type="project" value="UniProtKB-EC"/>
</dbReference>
<sequence length="111" mass="12342">MWINGLKQSMLAASDRGLQFGDGCFTTAAVRQGKIVLLESHIQRLKEGCERLWIDDVDWLQLETEMRQAAQQQTQAVLKVIISAGSGGRGYSRRGCGESTRIVSLAPWPQH</sequence>
<dbReference type="Pfam" id="PF01063">
    <property type="entry name" value="Aminotran_4"/>
    <property type="match status" value="1"/>
</dbReference>
<protein>
    <submittedName>
        <fullName evidence="1">Aminodeoxychorismate lyase</fullName>
        <ecNumber evidence="1">4.1.3.38</ecNumber>
    </submittedName>
</protein>
<gene>
    <name evidence="1" type="ORF">GKC49_27900</name>
</gene>
<accession>A0A7X2MSZ3</accession>
<proteinExistence type="predicted"/>
<keyword evidence="1" id="KW-0456">Lyase</keyword>
<feature type="non-terminal residue" evidence="1">
    <location>
        <position position="111"/>
    </location>
</feature>